<keyword evidence="2" id="KW-1185">Reference proteome</keyword>
<dbReference type="EMBL" id="BSYO01000014">
    <property type="protein sequence ID" value="GMH14864.1"/>
    <property type="molecule type" value="Genomic_DNA"/>
</dbReference>
<name>A0AAD3XSD6_NEPGR</name>
<comment type="caution">
    <text evidence="1">The sequence shown here is derived from an EMBL/GenBank/DDBJ whole genome shotgun (WGS) entry which is preliminary data.</text>
</comment>
<accession>A0AAD3XSD6</accession>
<protein>
    <submittedName>
        <fullName evidence="1">Uncharacterized protein</fullName>
    </submittedName>
</protein>
<dbReference type="Proteomes" id="UP001279734">
    <property type="component" value="Unassembled WGS sequence"/>
</dbReference>
<dbReference type="AlphaFoldDB" id="A0AAD3XSD6"/>
<evidence type="ECO:0000313" key="1">
    <source>
        <dbReference type="EMBL" id="GMH14864.1"/>
    </source>
</evidence>
<sequence>MFVRAILSNSDLSDQLVPLDPNNLSDWPVPLDPNRFNSRCPQNCCIPITPYRIPNFFKGQHRLRMANKGPINPVLDHGILYRGIDTGFRCIILGKALTIGA</sequence>
<reference evidence="1" key="1">
    <citation type="submission" date="2023-05" db="EMBL/GenBank/DDBJ databases">
        <title>Nepenthes gracilis genome sequencing.</title>
        <authorList>
            <person name="Fukushima K."/>
        </authorList>
    </citation>
    <scope>NUCLEOTIDE SEQUENCE</scope>
    <source>
        <strain evidence="1">SING2019-196</strain>
    </source>
</reference>
<organism evidence="1 2">
    <name type="scientific">Nepenthes gracilis</name>
    <name type="common">Slender pitcher plant</name>
    <dbReference type="NCBI Taxonomy" id="150966"/>
    <lineage>
        <taxon>Eukaryota</taxon>
        <taxon>Viridiplantae</taxon>
        <taxon>Streptophyta</taxon>
        <taxon>Embryophyta</taxon>
        <taxon>Tracheophyta</taxon>
        <taxon>Spermatophyta</taxon>
        <taxon>Magnoliopsida</taxon>
        <taxon>eudicotyledons</taxon>
        <taxon>Gunneridae</taxon>
        <taxon>Pentapetalae</taxon>
        <taxon>Caryophyllales</taxon>
        <taxon>Nepenthaceae</taxon>
        <taxon>Nepenthes</taxon>
    </lineage>
</organism>
<gene>
    <name evidence="1" type="ORF">Nepgr_016705</name>
</gene>
<evidence type="ECO:0000313" key="2">
    <source>
        <dbReference type="Proteomes" id="UP001279734"/>
    </source>
</evidence>
<proteinExistence type="predicted"/>